<keyword evidence="5" id="KW-0067">ATP-binding</keyword>
<dbReference type="PROSITE" id="PS50893">
    <property type="entry name" value="ABC_TRANSPORTER_2"/>
    <property type="match status" value="1"/>
</dbReference>
<dbReference type="CDD" id="cd03244">
    <property type="entry name" value="ABCC_MRP_domain2"/>
    <property type="match status" value="1"/>
</dbReference>
<dbReference type="Pfam" id="PF00005">
    <property type="entry name" value="ABC_tran"/>
    <property type="match status" value="1"/>
</dbReference>
<evidence type="ECO:0000256" key="5">
    <source>
        <dbReference type="ARBA" id="ARBA00022840"/>
    </source>
</evidence>
<dbReference type="GO" id="GO:0016887">
    <property type="term" value="F:ATP hydrolysis activity"/>
    <property type="evidence" value="ECO:0007669"/>
    <property type="project" value="InterPro"/>
</dbReference>
<dbReference type="GO" id="GO:0042626">
    <property type="term" value="F:ATPase-coupled transmembrane transporter activity"/>
    <property type="evidence" value="ECO:0007669"/>
    <property type="project" value="TreeGrafter"/>
</dbReference>
<evidence type="ECO:0000256" key="4">
    <source>
        <dbReference type="ARBA" id="ARBA00022741"/>
    </source>
</evidence>
<dbReference type="InterPro" id="IPR050173">
    <property type="entry name" value="ABC_transporter_C-like"/>
</dbReference>
<dbReference type="AlphaFoldDB" id="R7TGD0"/>
<sequence>MSAGLAGMVITFALQVVFMIHIYLNFYVRSAADLETQMISVERVHEYSKILVEEGSLSDDPTLASDWPKDGGIVFKELCTRYRPGLDLVLRNISCEIHPGEKIGIVGRTGSGKSSLVLSLLRIIEPTSGNILIDRIDIKSLRLHQLRSRITIISQDPVIFSGSIKNNLDPLQRYSDSQLWHALELAHLKDFLIVGWCLSIGQRQLVSLARAILQRSRVLILDEATSAVDVETDELMQRTIRTQFKDCTVLTVAHRINTILDCDRVMVIDQGQLVEMDTPLSLMEDPSSHFYALAAGSGLLP</sequence>
<evidence type="ECO:0000256" key="2">
    <source>
        <dbReference type="ARBA" id="ARBA00022448"/>
    </source>
</evidence>
<dbReference type="InterPro" id="IPR027417">
    <property type="entry name" value="P-loop_NTPase"/>
</dbReference>
<dbReference type="InterPro" id="IPR003593">
    <property type="entry name" value="AAA+_ATPase"/>
</dbReference>
<keyword evidence="7 8" id="KW-0472">Membrane</keyword>
<accession>R7TGD0</accession>
<keyword evidence="6 8" id="KW-1133">Transmembrane helix</keyword>
<keyword evidence="2" id="KW-0813">Transport</keyword>
<evidence type="ECO:0000256" key="7">
    <source>
        <dbReference type="ARBA" id="ARBA00023136"/>
    </source>
</evidence>
<evidence type="ECO:0000313" key="10">
    <source>
        <dbReference type="EMBL" id="ELT92552.1"/>
    </source>
</evidence>
<dbReference type="SUPFAM" id="SSF52540">
    <property type="entry name" value="P-loop containing nucleoside triphosphate hydrolases"/>
    <property type="match status" value="1"/>
</dbReference>
<dbReference type="EMBL" id="KB310082">
    <property type="protein sequence ID" value="ELT92552.1"/>
    <property type="molecule type" value="Genomic_DNA"/>
</dbReference>
<keyword evidence="3 8" id="KW-0812">Transmembrane</keyword>
<evidence type="ECO:0000256" key="6">
    <source>
        <dbReference type="ARBA" id="ARBA00022989"/>
    </source>
</evidence>
<dbReference type="FunFam" id="3.40.50.300:FF:000163">
    <property type="entry name" value="Multidrug resistance-associated protein member 4"/>
    <property type="match status" value="1"/>
</dbReference>
<dbReference type="GO" id="GO:0016020">
    <property type="term" value="C:membrane"/>
    <property type="evidence" value="ECO:0007669"/>
    <property type="project" value="UniProtKB-SubCell"/>
</dbReference>
<dbReference type="InterPro" id="IPR003439">
    <property type="entry name" value="ABC_transporter-like_ATP-bd"/>
</dbReference>
<evidence type="ECO:0000259" key="9">
    <source>
        <dbReference type="PROSITE" id="PS50893"/>
    </source>
</evidence>
<keyword evidence="4" id="KW-0547">Nucleotide-binding</keyword>
<dbReference type="STRING" id="283909.R7TGD0"/>
<evidence type="ECO:0000256" key="3">
    <source>
        <dbReference type="ARBA" id="ARBA00022692"/>
    </source>
</evidence>
<feature type="domain" description="ABC transporter" evidence="9">
    <location>
        <begin position="73"/>
        <end position="295"/>
    </location>
</feature>
<dbReference type="GO" id="GO:0005524">
    <property type="term" value="F:ATP binding"/>
    <property type="evidence" value="ECO:0007669"/>
    <property type="project" value="UniProtKB-KW"/>
</dbReference>
<feature type="transmembrane region" description="Helical" evidence="8">
    <location>
        <begin position="6"/>
        <end position="28"/>
    </location>
</feature>
<gene>
    <name evidence="10" type="ORF">CAPTEDRAFT_186917</name>
</gene>
<dbReference type="PANTHER" id="PTHR24223">
    <property type="entry name" value="ATP-BINDING CASSETTE SUB-FAMILY C"/>
    <property type="match status" value="1"/>
</dbReference>
<dbReference type="HOGENOM" id="CLU_000604_1_9_1"/>
<proteinExistence type="predicted"/>
<organism evidence="10">
    <name type="scientific">Capitella teleta</name>
    <name type="common">Polychaete worm</name>
    <dbReference type="NCBI Taxonomy" id="283909"/>
    <lineage>
        <taxon>Eukaryota</taxon>
        <taxon>Metazoa</taxon>
        <taxon>Spiralia</taxon>
        <taxon>Lophotrochozoa</taxon>
        <taxon>Annelida</taxon>
        <taxon>Polychaeta</taxon>
        <taxon>Sedentaria</taxon>
        <taxon>Scolecida</taxon>
        <taxon>Capitellidae</taxon>
        <taxon>Capitella</taxon>
    </lineage>
</organism>
<dbReference type="Gene3D" id="3.40.50.300">
    <property type="entry name" value="P-loop containing nucleotide triphosphate hydrolases"/>
    <property type="match status" value="1"/>
</dbReference>
<keyword evidence="12" id="KW-1185">Reference proteome</keyword>
<name>R7TGD0_CAPTE</name>
<dbReference type="SMART" id="SM00382">
    <property type="entry name" value="AAA"/>
    <property type="match status" value="1"/>
</dbReference>
<evidence type="ECO:0000313" key="11">
    <source>
        <dbReference type="EnsemblMetazoa" id="CapteP186917"/>
    </source>
</evidence>
<evidence type="ECO:0000313" key="12">
    <source>
        <dbReference type="Proteomes" id="UP000014760"/>
    </source>
</evidence>
<dbReference type="Proteomes" id="UP000014760">
    <property type="component" value="Unassembled WGS sequence"/>
</dbReference>
<dbReference type="OrthoDB" id="6500128at2759"/>
<reference evidence="10 12" key="2">
    <citation type="journal article" date="2013" name="Nature">
        <title>Insights into bilaterian evolution from three spiralian genomes.</title>
        <authorList>
            <person name="Simakov O."/>
            <person name="Marletaz F."/>
            <person name="Cho S.J."/>
            <person name="Edsinger-Gonzales E."/>
            <person name="Havlak P."/>
            <person name="Hellsten U."/>
            <person name="Kuo D.H."/>
            <person name="Larsson T."/>
            <person name="Lv J."/>
            <person name="Arendt D."/>
            <person name="Savage R."/>
            <person name="Osoegawa K."/>
            <person name="de Jong P."/>
            <person name="Grimwood J."/>
            <person name="Chapman J.A."/>
            <person name="Shapiro H."/>
            <person name="Aerts A."/>
            <person name="Otillar R.P."/>
            <person name="Terry A.Y."/>
            <person name="Boore J.L."/>
            <person name="Grigoriev I.V."/>
            <person name="Lindberg D.R."/>
            <person name="Seaver E.C."/>
            <person name="Weisblat D.A."/>
            <person name="Putnam N.H."/>
            <person name="Rokhsar D.S."/>
        </authorList>
    </citation>
    <scope>NUCLEOTIDE SEQUENCE</scope>
    <source>
        <strain evidence="10 12">I ESC-2004</strain>
    </source>
</reference>
<dbReference type="EnsemblMetazoa" id="CapteT186917">
    <property type="protein sequence ID" value="CapteP186917"/>
    <property type="gene ID" value="CapteG186917"/>
</dbReference>
<protein>
    <recommendedName>
        <fullName evidence="9">ABC transporter domain-containing protein</fullName>
    </recommendedName>
</protein>
<evidence type="ECO:0000256" key="8">
    <source>
        <dbReference type="SAM" id="Phobius"/>
    </source>
</evidence>
<dbReference type="OMA" id="IRARITM"/>
<reference evidence="12" key="1">
    <citation type="submission" date="2012-12" db="EMBL/GenBank/DDBJ databases">
        <authorList>
            <person name="Hellsten U."/>
            <person name="Grimwood J."/>
            <person name="Chapman J.A."/>
            <person name="Shapiro H."/>
            <person name="Aerts A."/>
            <person name="Otillar R.P."/>
            <person name="Terry A.Y."/>
            <person name="Boore J.L."/>
            <person name="Simakov O."/>
            <person name="Marletaz F."/>
            <person name="Cho S.-J."/>
            <person name="Edsinger-Gonzales E."/>
            <person name="Havlak P."/>
            <person name="Kuo D.-H."/>
            <person name="Larsson T."/>
            <person name="Lv J."/>
            <person name="Arendt D."/>
            <person name="Savage R."/>
            <person name="Osoegawa K."/>
            <person name="de Jong P."/>
            <person name="Lindberg D.R."/>
            <person name="Seaver E.C."/>
            <person name="Weisblat D.A."/>
            <person name="Putnam N.H."/>
            <person name="Grigoriev I.V."/>
            <person name="Rokhsar D.S."/>
        </authorList>
    </citation>
    <scope>NUCLEOTIDE SEQUENCE</scope>
    <source>
        <strain evidence="12">I ESC-2004</strain>
    </source>
</reference>
<evidence type="ECO:0000256" key="1">
    <source>
        <dbReference type="ARBA" id="ARBA00004141"/>
    </source>
</evidence>
<dbReference type="EMBL" id="AMQN01002801">
    <property type="status" value="NOT_ANNOTATED_CDS"/>
    <property type="molecule type" value="Genomic_DNA"/>
</dbReference>
<reference evidence="11" key="3">
    <citation type="submission" date="2015-06" db="UniProtKB">
        <authorList>
            <consortium name="EnsemblMetazoa"/>
        </authorList>
    </citation>
    <scope>IDENTIFICATION</scope>
</reference>
<comment type="subcellular location">
    <subcellularLocation>
        <location evidence="1">Membrane</location>
        <topology evidence="1">Multi-pass membrane protein</topology>
    </subcellularLocation>
</comment>